<keyword evidence="3" id="KW-1185">Reference proteome</keyword>
<organism evidence="2 3">
    <name type="scientific">Thiorhodococcus fuscus</name>
    <dbReference type="NCBI Taxonomy" id="527200"/>
    <lineage>
        <taxon>Bacteria</taxon>
        <taxon>Pseudomonadati</taxon>
        <taxon>Pseudomonadota</taxon>
        <taxon>Gammaproteobacteria</taxon>
        <taxon>Chromatiales</taxon>
        <taxon>Chromatiaceae</taxon>
        <taxon>Thiorhodococcus</taxon>
    </lineage>
</organism>
<evidence type="ECO:0000256" key="1">
    <source>
        <dbReference type="SAM" id="MobiDB-lite"/>
    </source>
</evidence>
<gene>
    <name evidence="2" type="ORF">ACFSJC_18130</name>
</gene>
<feature type="region of interest" description="Disordered" evidence="1">
    <location>
        <begin position="1"/>
        <end position="22"/>
    </location>
</feature>
<evidence type="ECO:0000313" key="2">
    <source>
        <dbReference type="EMBL" id="MFD2113771.1"/>
    </source>
</evidence>
<dbReference type="InterPro" id="IPR024747">
    <property type="entry name" value="Pyridox_Oxase-rel"/>
</dbReference>
<comment type="caution">
    <text evidence="2">The sequence shown here is derived from an EMBL/GenBank/DDBJ whole genome shotgun (WGS) entry which is preliminary data.</text>
</comment>
<accession>A0ABW4YDS1</accession>
<sequence length="168" mass="18721">MTTNQPQSARHPHAAMRRSDREITERAEIDAIIQSTRVMNLALSDANTPFVVPIFYAYDGRSLFIHSAKGGSKIGIMRRNDKVCFAISVDQGFIESDQACDFEAKHRTVIGFGRACFIEDEAEKIAALDRIVARFSEHAFTYPKTNLDATAVIRIEIESIKGKSHGFG</sequence>
<dbReference type="InterPro" id="IPR012349">
    <property type="entry name" value="Split_barrel_FMN-bd"/>
</dbReference>
<dbReference type="RefSeq" id="WP_386028606.1">
    <property type="nucleotide sequence ID" value="NZ_JBHUHX010000058.1"/>
</dbReference>
<dbReference type="PANTHER" id="PTHR34071:SF2">
    <property type="entry name" value="FLAVIN-NUCLEOTIDE-BINDING PROTEIN"/>
    <property type="match status" value="1"/>
</dbReference>
<dbReference type="SUPFAM" id="SSF50475">
    <property type="entry name" value="FMN-binding split barrel"/>
    <property type="match status" value="1"/>
</dbReference>
<dbReference type="Pfam" id="PF12900">
    <property type="entry name" value="Pyridox_ox_2"/>
    <property type="match status" value="1"/>
</dbReference>
<dbReference type="Proteomes" id="UP001597337">
    <property type="component" value="Unassembled WGS sequence"/>
</dbReference>
<reference evidence="3" key="1">
    <citation type="journal article" date="2019" name="Int. J. Syst. Evol. Microbiol.">
        <title>The Global Catalogue of Microorganisms (GCM) 10K type strain sequencing project: providing services to taxonomists for standard genome sequencing and annotation.</title>
        <authorList>
            <consortium name="The Broad Institute Genomics Platform"/>
            <consortium name="The Broad Institute Genome Sequencing Center for Infectious Disease"/>
            <person name="Wu L."/>
            <person name="Ma J."/>
        </authorList>
    </citation>
    <scope>NUCLEOTIDE SEQUENCE [LARGE SCALE GENOMIC DNA]</scope>
    <source>
        <strain evidence="3">KACC 12597</strain>
    </source>
</reference>
<name>A0ABW4YDS1_9GAMM</name>
<dbReference type="EMBL" id="JBHUHX010000058">
    <property type="protein sequence ID" value="MFD2113771.1"/>
    <property type="molecule type" value="Genomic_DNA"/>
</dbReference>
<evidence type="ECO:0000313" key="3">
    <source>
        <dbReference type="Proteomes" id="UP001597337"/>
    </source>
</evidence>
<dbReference type="PANTHER" id="PTHR34071">
    <property type="entry name" value="5-NITROIMIDAZOLE ANTIBIOTICS RESISTANCE PROTEIN, NIMA-FAMILY-RELATED PROTEIN-RELATED"/>
    <property type="match status" value="1"/>
</dbReference>
<dbReference type="Gene3D" id="2.30.110.10">
    <property type="entry name" value="Electron Transport, Fmn-binding Protein, Chain A"/>
    <property type="match status" value="1"/>
</dbReference>
<proteinExistence type="predicted"/>
<protein>
    <submittedName>
        <fullName evidence="2">Pyridoxamine 5'-phosphate oxidase family protein</fullName>
    </submittedName>
</protein>